<feature type="chain" id="PRO_5011557811" evidence="1">
    <location>
        <begin position="25"/>
        <end position="140"/>
    </location>
</feature>
<keyword evidence="1" id="KW-0732">Signal</keyword>
<dbReference type="AlphaFoldDB" id="A0A1G8X5Z6"/>
<evidence type="ECO:0000256" key="1">
    <source>
        <dbReference type="SAM" id="SignalP"/>
    </source>
</evidence>
<evidence type="ECO:0000313" key="2">
    <source>
        <dbReference type="EMBL" id="SDJ85983.1"/>
    </source>
</evidence>
<keyword evidence="3" id="KW-1185">Reference proteome</keyword>
<dbReference type="OrthoDB" id="9896382at2"/>
<accession>A0A1G8X5Z6</accession>
<reference evidence="2 3" key="1">
    <citation type="submission" date="2016-10" db="EMBL/GenBank/DDBJ databases">
        <authorList>
            <person name="de Groot N.N."/>
        </authorList>
    </citation>
    <scope>NUCLEOTIDE SEQUENCE [LARGE SCALE GENOMIC DNA]</scope>
    <source>
        <strain evidence="2 3">CGMCC 1.6502</strain>
    </source>
</reference>
<feature type="signal peptide" evidence="1">
    <location>
        <begin position="1"/>
        <end position="24"/>
    </location>
</feature>
<dbReference type="Proteomes" id="UP000198694">
    <property type="component" value="Unassembled WGS sequence"/>
</dbReference>
<gene>
    <name evidence="2" type="ORF">SAMN05216243_1180</name>
</gene>
<evidence type="ECO:0000313" key="3">
    <source>
        <dbReference type="Proteomes" id="UP000198694"/>
    </source>
</evidence>
<proteinExistence type="predicted"/>
<dbReference type="RefSeq" id="WP_093211914.1">
    <property type="nucleotide sequence ID" value="NZ_FNFL01000001.1"/>
</dbReference>
<dbReference type="EMBL" id="FNFL01000001">
    <property type="protein sequence ID" value="SDJ85983.1"/>
    <property type="molecule type" value="Genomic_DNA"/>
</dbReference>
<sequence>MKKILTLVGVLVLAVAGFATNASASDEETKVTVQSVDDINFDNAYEIDAGETITSTIINRYADPKVYKVMFPYSTEAGFSIFSLDAYYNMEIYDENYTQIAFLEDDDRIMQVDGNSWYYLVVRAGTTSSYGYDFQLRTVY</sequence>
<name>A0A1G8X5Z6_9BACI</name>
<organism evidence="2 3">
    <name type="scientific">Sediminibacillus albus</name>
    <dbReference type="NCBI Taxonomy" id="407036"/>
    <lineage>
        <taxon>Bacteria</taxon>
        <taxon>Bacillati</taxon>
        <taxon>Bacillota</taxon>
        <taxon>Bacilli</taxon>
        <taxon>Bacillales</taxon>
        <taxon>Bacillaceae</taxon>
        <taxon>Sediminibacillus</taxon>
    </lineage>
</organism>
<dbReference type="Gene3D" id="2.60.120.380">
    <property type="match status" value="1"/>
</dbReference>
<protein>
    <submittedName>
        <fullName evidence="2">Uncharacterized protein</fullName>
    </submittedName>
</protein>